<dbReference type="PANTHER" id="PTHR23250">
    <property type="entry name" value="DYSFERLIN-RELATED"/>
    <property type="match status" value="1"/>
</dbReference>
<protein>
    <submittedName>
        <fullName evidence="3">17554_t:CDS:1</fullName>
    </submittedName>
</protein>
<dbReference type="EMBL" id="CAMKVN010000450">
    <property type="protein sequence ID" value="CAI2168062.1"/>
    <property type="molecule type" value="Genomic_DNA"/>
</dbReference>
<comment type="similarity">
    <text evidence="2">Belongs to the tectonin family.</text>
</comment>
<gene>
    <name evidence="3" type="ORF">FWILDA_LOCUS3395</name>
</gene>
<dbReference type="Pfam" id="PF19193">
    <property type="entry name" value="Tectonin"/>
    <property type="match status" value="1"/>
</dbReference>
<dbReference type="InterPro" id="IPR006624">
    <property type="entry name" value="Beta-propeller_rpt_TECPR"/>
</dbReference>
<evidence type="ECO:0000256" key="2">
    <source>
        <dbReference type="ARBA" id="ARBA00038331"/>
    </source>
</evidence>
<reference evidence="3" key="1">
    <citation type="submission" date="2022-08" db="EMBL/GenBank/DDBJ databases">
        <authorList>
            <person name="Kallberg Y."/>
            <person name="Tangrot J."/>
            <person name="Rosling A."/>
        </authorList>
    </citation>
    <scope>NUCLEOTIDE SEQUENCE</scope>
    <source>
        <strain evidence="3">Wild A</strain>
    </source>
</reference>
<comment type="caution">
    <text evidence="3">The sequence shown here is derived from an EMBL/GenBank/DDBJ whole genome shotgun (WGS) entry which is preliminary data.</text>
</comment>
<accession>A0A9W4WP04</accession>
<evidence type="ECO:0000313" key="3">
    <source>
        <dbReference type="EMBL" id="CAI2168062.1"/>
    </source>
</evidence>
<dbReference type="Proteomes" id="UP001153678">
    <property type="component" value="Unassembled WGS sequence"/>
</dbReference>
<proteinExistence type="inferred from homology"/>
<dbReference type="OrthoDB" id="166585at2759"/>
<organism evidence="3 4">
    <name type="scientific">Funneliformis geosporum</name>
    <dbReference type="NCBI Taxonomy" id="1117311"/>
    <lineage>
        <taxon>Eukaryota</taxon>
        <taxon>Fungi</taxon>
        <taxon>Fungi incertae sedis</taxon>
        <taxon>Mucoromycota</taxon>
        <taxon>Glomeromycotina</taxon>
        <taxon>Glomeromycetes</taxon>
        <taxon>Glomerales</taxon>
        <taxon>Glomeraceae</taxon>
        <taxon>Funneliformis</taxon>
    </lineage>
</organism>
<sequence>MSWKQIDGYLQLLDIGSESELWGVDDYQVFKWNIKSWLHAKGVLASSIAVGADNSIWCTTKDHKIYRLVGGVDGKWMRVEGFLKQIAVGDENNIWGINSKDEVYYRRDNIWIKAPGNLSQVSVSADGTCWGVNANHEIFRWNGEGWDSIDGSLIQIKVASIHHVIGINHKHEIFLWENGGWKRIEGGLLKYVSISPEGNIWGINENDEICYLEMGNVPFMDHLVRPLLHFLTFPDTLPIKQEATRHKEDKQHKQVVLDTIRKGVYVENIYKLDLPRKREQQGQQINKNSNDIYAKNAKKSSIYNLVFALYDKRKSIIVGNEPLNLNSDDDTITLL</sequence>
<evidence type="ECO:0000313" key="4">
    <source>
        <dbReference type="Proteomes" id="UP001153678"/>
    </source>
</evidence>
<dbReference type="InterPro" id="IPR051513">
    <property type="entry name" value="Tectonin_beta-prop"/>
</dbReference>
<dbReference type="SMART" id="SM00706">
    <property type="entry name" value="TECPR"/>
    <property type="match status" value="6"/>
</dbReference>
<dbReference type="AlphaFoldDB" id="A0A9W4WP04"/>
<keyword evidence="4" id="KW-1185">Reference proteome</keyword>
<keyword evidence="1" id="KW-0430">Lectin</keyword>
<dbReference type="GO" id="GO:0030246">
    <property type="term" value="F:carbohydrate binding"/>
    <property type="evidence" value="ECO:0007669"/>
    <property type="project" value="UniProtKB-KW"/>
</dbReference>
<evidence type="ECO:0000256" key="1">
    <source>
        <dbReference type="ARBA" id="ARBA00022734"/>
    </source>
</evidence>
<name>A0A9W4WP04_9GLOM</name>
<dbReference type="PANTHER" id="PTHR23250:SF3">
    <property type="entry name" value="FISH-EGG LECTIN-LIKE ISOFORM X1-RELATED"/>
    <property type="match status" value="1"/>
</dbReference>